<dbReference type="Gene3D" id="3.30.70.3090">
    <property type="entry name" value="ORF SCO4226, nickel-binding ferredoxin-like monomer"/>
    <property type="match status" value="1"/>
</dbReference>
<keyword evidence="2" id="KW-1185">Reference proteome</keyword>
<accession>A0ABU8WYZ7</accession>
<dbReference type="RefSeq" id="WP_340347945.1">
    <property type="nucleotide sequence ID" value="NZ_JBBKZT010000031.1"/>
</dbReference>
<evidence type="ECO:0000313" key="1">
    <source>
        <dbReference type="EMBL" id="MEJ8852080.1"/>
    </source>
</evidence>
<protein>
    <submittedName>
        <fullName evidence="1">DUF4242 domain-containing protein</fullName>
    </submittedName>
</protein>
<organism evidence="1 2">
    <name type="scientific">Variovorax rhizosphaerae</name>
    <dbReference type="NCBI Taxonomy" id="1836200"/>
    <lineage>
        <taxon>Bacteria</taxon>
        <taxon>Pseudomonadati</taxon>
        <taxon>Pseudomonadota</taxon>
        <taxon>Betaproteobacteria</taxon>
        <taxon>Burkholderiales</taxon>
        <taxon>Comamonadaceae</taxon>
        <taxon>Variovorax</taxon>
    </lineage>
</organism>
<evidence type="ECO:0000313" key="2">
    <source>
        <dbReference type="Proteomes" id="UP001385892"/>
    </source>
</evidence>
<sequence length="89" mass="9973">MPLFLIERNFGEQLELNVDGVTAITRINGEEGVNWLFSFLSADKRKSYCLYEATNPEAIREAARRANVPADVIIEVSQFNPERMLAAAA</sequence>
<gene>
    <name evidence="1" type="ORF">WKW82_36000</name>
</gene>
<proteinExistence type="predicted"/>
<dbReference type="Proteomes" id="UP001385892">
    <property type="component" value="Unassembled WGS sequence"/>
</dbReference>
<dbReference type="Pfam" id="PF14026">
    <property type="entry name" value="SCO4226-like"/>
    <property type="match status" value="1"/>
</dbReference>
<comment type="caution">
    <text evidence="1">The sequence shown here is derived from an EMBL/GenBank/DDBJ whole genome shotgun (WGS) entry which is preliminary data.</text>
</comment>
<dbReference type="InterPro" id="IPR025336">
    <property type="entry name" value="SCO4226-like"/>
</dbReference>
<reference evidence="1 2" key="1">
    <citation type="submission" date="2024-03" db="EMBL/GenBank/DDBJ databases">
        <title>Novel species of the genus Variovorax.</title>
        <authorList>
            <person name="Liu Q."/>
            <person name="Xin Y.-H."/>
        </authorList>
    </citation>
    <scope>NUCLEOTIDE SEQUENCE [LARGE SCALE GENOMIC DNA]</scope>
    <source>
        <strain evidence="1 2">KACC 18900</strain>
    </source>
</reference>
<dbReference type="EMBL" id="JBBKZT010000031">
    <property type="protein sequence ID" value="MEJ8852080.1"/>
    <property type="molecule type" value="Genomic_DNA"/>
</dbReference>
<name>A0ABU8WYZ7_9BURK</name>
<dbReference type="InterPro" id="IPR042557">
    <property type="entry name" value="SCO4226"/>
</dbReference>